<organism evidence="3 4">
    <name type="scientific">Vibrio inusitatus NBRC 102082</name>
    <dbReference type="NCBI Taxonomy" id="1219070"/>
    <lineage>
        <taxon>Bacteria</taxon>
        <taxon>Pseudomonadati</taxon>
        <taxon>Pseudomonadota</taxon>
        <taxon>Gammaproteobacteria</taxon>
        <taxon>Vibrionales</taxon>
        <taxon>Vibrionaceae</taxon>
        <taxon>Vibrio</taxon>
    </lineage>
</organism>
<keyword evidence="2" id="KW-0472">Membrane</keyword>
<feature type="transmembrane region" description="Helical" evidence="2">
    <location>
        <begin position="154"/>
        <end position="175"/>
    </location>
</feature>
<feature type="compositionally biased region" description="Basic and acidic residues" evidence="1">
    <location>
        <begin position="253"/>
        <end position="262"/>
    </location>
</feature>
<feature type="transmembrane region" description="Helical" evidence="2">
    <location>
        <begin position="42"/>
        <end position="68"/>
    </location>
</feature>
<keyword evidence="2" id="KW-0812">Transmembrane</keyword>
<dbReference type="AlphaFoldDB" id="A0A4Y3HUX7"/>
<dbReference type="EMBL" id="BJLF01000007">
    <property type="protein sequence ID" value="GEA50886.1"/>
    <property type="molecule type" value="Genomic_DNA"/>
</dbReference>
<accession>A0A4Y3HUX7</accession>
<comment type="caution">
    <text evidence="3">The sequence shown here is derived from an EMBL/GenBank/DDBJ whole genome shotgun (WGS) entry which is preliminary data.</text>
</comment>
<dbReference type="RefSeq" id="WP_141345232.1">
    <property type="nucleotide sequence ID" value="NZ_BJLF01000007.1"/>
</dbReference>
<evidence type="ECO:0000313" key="3">
    <source>
        <dbReference type="EMBL" id="GEA50886.1"/>
    </source>
</evidence>
<gene>
    <name evidence="3" type="ORF">VIN01S_16900</name>
</gene>
<sequence>MSDPIEKNFNLGGSVEKALAGDFELKPVSVISEAWQLTMRNFLTFSPAVILLIAIQAVIFIFALKLQIGDLSAILVMFQDPESVQPGIFQSIFVANFSYEVVAAPIYAGVALMAMSHAAGLRTETRHITKGLPFMMPVILVTMLNLLSQAIAGALLPFLSLYLSLAFSNAVLLVCEKRLTPIKALWTSLRAVNKRIFSIAVIYLVTMLAFVAGMMMYGLGLVIAVPFFFHAKGIIYRNMFGVRLQVVATQDASKQESNKDDHFDDSDDDNTPPTSSTPRGGSNTFDA</sequence>
<reference evidence="3 4" key="1">
    <citation type="submission" date="2019-06" db="EMBL/GenBank/DDBJ databases">
        <title>Whole genome shotgun sequence of Vibrio inusitatus NBRC 102082.</title>
        <authorList>
            <person name="Hosoyama A."/>
            <person name="Uohara A."/>
            <person name="Ohji S."/>
            <person name="Ichikawa N."/>
        </authorList>
    </citation>
    <scope>NUCLEOTIDE SEQUENCE [LARGE SCALE GENOMIC DNA]</scope>
    <source>
        <strain evidence="3 4">NBRC 102082</strain>
    </source>
</reference>
<dbReference type="Proteomes" id="UP000318717">
    <property type="component" value="Unassembled WGS sequence"/>
</dbReference>
<proteinExistence type="predicted"/>
<feature type="transmembrane region" description="Helical" evidence="2">
    <location>
        <begin position="131"/>
        <end position="148"/>
    </location>
</feature>
<evidence type="ECO:0000313" key="4">
    <source>
        <dbReference type="Proteomes" id="UP000318717"/>
    </source>
</evidence>
<feature type="transmembrane region" description="Helical" evidence="2">
    <location>
        <begin position="88"/>
        <end position="110"/>
    </location>
</feature>
<name>A0A4Y3HUX7_9VIBR</name>
<dbReference type="OrthoDB" id="5915045at2"/>
<protein>
    <recommendedName>
        <fullName evidence="5">Proline and glycine rich transmembrane protein</fullName>
    </recommendedName>
</protein>
<feature type="region of interest" description="Disordered" evidence="1">
    <location>
        <begin position="251"/>
        <end position="287"/>
    </location>
</feature>
<evidence type="ECO:0008006" key="5">
    <source>
        <dbReference type="Google" id="ProtNLM"/>
    </source>
</evidence>
<keyword evidence="2" id="KW-1133">Transmembrane helix</keyword>
<evidence type="ECO:0000256" key="2">
    <source>
        <dbReference type="SAM" id="Phobius"/>
    </source>
</evidence>
<feature type="transmembrane region" description="Helical" evidence="2">
    <location>
        <begin position="196"/>
        <end position="229"/>
    </location>
</feature>
<keyword evidence="4" id="KW-1185">Reference proteome</keyword>
<evidence type="ECO:0000256" key="1">
    <source>
        <dbReference type="SAM" id="MobiDB-lite"/>
    </source>
</evidence>